<gene>
    <name evidence="1" type="ORF">GKE07_07885</name>
</gene>
<reference evidence="1 2" key="1">
    <citation type="journal article" date="2019" name="Nat. Med.">
        <title>A library of human gut bacterial isolates paired with longitudinal multiomics data enables mechanistic microbiome research.</title>
        <authorList>
            <person name="Poyet M."/>
            <person name="Groussin M."/>
            <person name="Gibbons S.M."/>
            <person name="Avila-Pacheco J."/>
            <person name="Jiang X."/>
            <person name="Kearney S.M."/>
            <person name="Perrotta A.R."/>
            <person name="Berdy B."/>
            <person name="Zhao S."/>
            <person name="Lieberman T.D."/>
            <person name="Swanson P.K."/>
            <person name="Smith M."/>
            <person name="Roesemann S."/>
            <person name="Alexander J.E."/>
            <person name="Rich S.A."/>
            <person name="Livny J."/>
            <person name="Vlamakis H."/>
            <person name="Clish C."/>
            <person name="Bullock K."/>
            <person name="Deik A."/>
            <person name="Scott J."/>
            <person name="Pierce K.A."/>
            <person name="Xavier R.J."/>
            <person name="Alm E.J."/>
        </authorList>
    </citation>
    <scope>NUCLEOTIDE SEQUENCE [LARGE SCALE GENOMIC DNA]</scope>
    <source>
        <strain evidence="1 2">BIOML-A11</strain>
    </source>
</reference>
<sequence length="146" mass="16748">MLPEETNIGRLREWFRSCPTLSKTNRFRVDYLAESPTEYAIYAVPSQLNTHENVLGEEVLNDIQTLNFIFAMKESYGADIHQNLANLGFFDEVISWVLTQNALRNLPQIPEGHVKSIMPTLTPYPAEVGSDAAKYQIQLKLTYRRN</sequence>
<dbReference type="EMBL" id="WKQP01000010">
    <property type="protein sequence ID" value="MSC60115.1"/>
    <property type="molecule type" value="Genomic_DNA"/>
</dbReference>
<dbReference type="Proteomes" id="UP000479563">
    <property type="component" value="Unassembled WGS sequence"/>
</dbReference>
<evidence type="ECO:0000313" key="2">
    <source>
        <dbReference type="Proteomes" id="UP000479563"/>
    </source>
</evidence>
<organism evidence="1 2">
    <name type="scientific">Agathobacter rectalis</name>
    <dbReference type="NCBI Taxonomy" id="39491"/>
    <lineage>
        <taxon>Bacteria</taxon>
        <taxon>Bacillati</taxon>
        <taxon>Bacillota</taxon>
        <taxon>Clostridia</taxon>
        <taxon>Lachnospirales</taxon>
        <taxon>Lachnospiraceae</taxon>
        <taxon>Agathobacter</taxon>
    </lineage>
</organism>
<comment type="caution">
    <text evidence="1">The sequence shown here is derived from an EMBL/GenBank/DDBJ whole genome shotgun (WGS) entry which is preliminary data.</text>
</comment>
<evidence type="ECO:0000313" key="1">
    <source>
        <dbReference type="EMBL" id="MSC60115.1"/>
    </source>
</evidence>
<accession>A0A6L5T7C2</accession>
<proteinExistence type="predicted"/>
<dbReference type="AlphaFoldDB" id="A0A6L5T7C2"/>
<dbReference type="RefSeq" id="WP_154266931.1">
    <property type="nucleotide sequence ID" value="NZ_WKQP01000010.1"/>
</dbReference>
<protein>
    <submittedName>
        <fullName evidence="1">Uncharacterized protein</fullName>
    </submittedName>
</protein>
<name>A0A6L5T7C2_9FIRM</name>